<reference evidence="6" key="1">
    <citation type="journal article" date="2020" name="Fungal Divers.">
        <title>Resolving the Mortierellaceae phylogeny through synthesis of multi-gene phylogenetics and phylogenomics.</title>
        <authorList>
            <person name="Vandepol N."/>
            <person name="Liber J."/>
            <person name="Desiro A."/>
            <person name="Na H."/>
            <person name="Kennedy M."/>
            <person name="Barry K."/>
            <person name="Grigoriev I.V."/>
            <person name="Miller A.N."/>
            <person name="O'Donnell K."/>
            <person name="Stajich J.E."/>
            <person name="Bonito G."/>
        </authorList>
    </citation>
    <scope>NUCLEOTIDE SEQUENCE</scope>
    <source>
        <strain evidence="6">MES-2147</strain>
    </source>
</reference>
<organism evidence="6 7">
    <name type="scientific">Modicella reniformis</name>
    <dbReference type="NCBI Taxonomy" id="1440133"/>
    <lineage>
        <taxon>Eukaryota</taxon>
        <taxon>Fungi</taxon>
        <taxon>Fungi incertae sedis</taxon>
        <taxon>Mucoromycota</taxon>
        <taxon>Mortierellomycotina</taxon>
        <taxon>Mortierellomycetes</taxon>
        <taxon>Mortierellales</taxon>
        <taxon>Mortierellaceae</taxon>
        <taxon>Modicella</taxon>
    </lineage>
</organism>
<proteinExistence type="predicted"/>
<evidence type="ECO:0000256" key="3">
    <source>
        <dbReference type="SAM" id="Coils"/>
    </source>
</evidence>
<evidence type="ECO:0000259" key="5">
    <source>
        <dbReference type="Pfam" id="PF07989"/>
    </source>
</evidence>
<evidence type="ECO:0000256" key="1">
    <source>
        <dbReference type="ARBA" id="ARBA00004496"/>
    </source>
</evidence>
<feature type="coiled-coil region" evidence="3">
    <location>
        <begin position="599"/>
        <end position="661"/>
    </location>
</feature>
<evidence type="ECO:0000256" key="2">
    <source>
        <dbReference type="ARBA" id="ARBA00022490"/>
    </source>
</evidence>
<feature type="coiled-coil region" evidence="3">
    <location>
        <begin position="745"/>
        <end position="891"/>
    </location>
</feature>
<gene>
    <name evidence="6" type="ORF">BGZ65_005633</name>
</gene>
<feature type="compositionally biased region" description="Acidic residues" evidence="4">
    <location>
        <begin position="22"/>
        <end position="31"/>
    </location>
</feature>
<evidence type="ECO:0000313" key="7">
    <source>
        <dbReference type="Proteomes" id="UP000749646"/>
    </source>
</evidence>
<feature type="coiled-coil region" evidence="3">
    <location>
        <begin position="201"/>
        <end position="460"/>
    </location>
</feature>
<keyword evidence="7" id="KW-1185">Reference proteome</keyword>
<dbReference type="AlphaFoldDB" id="A0A9P6MBD0"/>
<dbReference type="Pfam" id="PF07989">
    <property type="entry name" value="Cnn_1N"/>
    <property type="match status" value="1"/>
</dbReference>
<feature type="region of interest" description="Disordered" evidence="4">
    <location>
        <begin position="72"/>
        <end position="97"/>
    </location>
</feature>
<keyword evidence="3" id="KW-0175">Coiled coil</keyword>
<feature type="coiled-coil region" evidence="3">
    <location>
        <begin position="491"/>
        <end position="553"/>
    </location>
</feature>
<sequence>MENQKSTSPQQLLQMRYTPNGVDEDNDDDEGEISRLGLPLEAIDADIYLDESVRENPSLYAHSGYAGSINMNDLSGGPISRKSSTDPKSTSTGKTASMTLKEQEKLIDELKNECFQLKLKIYYLEDRLGKLSPENVEEMAKENADLKVQLQIKLSELRQLKKLLREAHAAIRELQAQKNCDLQHGMTDEQEEEFRNAIAERLGLRAKLKQLAQMIEALEREMNAKDSEILQLQSRLDELDMPAEIIEDLKAKYEDQIGDLQDQLLEYQQNGSHMFDNPKADESWRTRCQELEHELAASQEELLQARSEMTTMNHYLEQQRDELSRARIDVAKLSRQLDGGRDQLHHIEDNHVNEMDALSEQFNLDMDDLRKHNEQLQDQCQDLGAWRDEDAARHAQQLEDIVAELDDRTSELAQLQDHLRDAQDHLRDARAMLHTKNATISKLEDQIKQLQLEISRHDADAAHDEAIAMKSKQNSGSLASLRADTVPLHDFQLISKDLAQSEDRNRKLESKLRVATDQRIAAERLNAEASDQIAELTNDLSDHNDRLRYYEEQDSQLSREIEARLKLTSDLESTKAQVMELLQMVEKNKAAAMEKTDLLDSQSREMDRLNVKIRKLDDAAATLEEEKEQLETELRDRATTIAMLRSRLAELELSKKQQDEESSGETTRTRTDLVDRNSLLLTILQHLESILGGDSRLDSNMLPKPSGNFGYFSNHLLSRLKSLSGLFVLFERKAKELETETVDQLTRFKKQMNMKLRQLDDFENTVNNAAERQKKWREQLIKKQAENEELHARLALLTKANTDLKGRSQSNDRLQDYETHYRQAERKLQLEKTRYTNAEDLWNARMRELEKRTKDAEEKVKRERQGNKERVASLMDDKAATQKNNERLQLQIAYQQEVIDLSRNMEPSQGSRTHSESQPEQELLKFNQLRNKIEQLSRTVDREKEKTRSANQNLEEFKAHSSRLEQQLEQRDEAIKSTLGSIHVRMSRVVMIFSDAIATLARCDN</sequence>
<dbReference type="GO" id="GO:0005737">
    <property type="term" value="C:cytoplasm"/>
    <property type="evidence" value="ECO:0007669"/>
    <property type="project" value="UniProtKB-SubCell"/>
</dbReference>
<feature type="compositionally biased region" description="Basic and acidic residues" evidence="4">
    <location>
        <begin position="939"/>
        <end position="948"/>
    </location>
</feature>
<accession>A0A9P6MBD0</accession>
<comment type="caution">
    <text evidence="6">The sequence shown here is derived from an EMBL/GenBank/DDBJ whole genome shotgun (WGS) entry which is preliminary data.</text>
</comment>
<evidence type="ECO:0000313" key="6">
    <source>
        <dbReference type="EMBL" id="KAF9986943.1"/>
    </source>
</evidence>
<feature type="domain" description="Centrosomin N-terminal motif 1" evidence="5">
    <location>
        <begin position="99"/>
        <end position="171"/>
    </location>
</feature>
<feature type="compositionally biased region" description="Polar residues" evidence="4">
    <location>
        <begin position="1"/>
        <end position="13"/>
    </location>
</feature>
<evidence type="ECO:0000256" key="4">
    <source>
        <dbReference type="SAM" id="MobiDB-lite"/>
    </source>
</evidence>
<dbReference type="OrthoDB" id="10255000at2759"/>
<dbReference type="InterPro" id="IPR012943">
    <property type="entry name" value="Cnn_1N"/>
</dbReference>
<dbReference type="GO" id="GO:0005815">
    <property type="term" value="C:microtubule organizing center"/>
    <property type="evidence" value="ECO:0007669"/>
    <property type="project" value="InterPro"/>
</dbReference>
<dbReference type="Gene3D" id="1.10.287.2610">
    <property type="match status" value="1"/>
</dbReference>
<feature type="compositionally biased region" description="Basic and acidic residues" evidence="4">
    <location>
        <begin position="955"/>
        <end position="965"/>
    </location>
</feature>
<keyword evidence="2" id="KW-0963">Cytoplasm</keyword>
<feature type="region of interest" description="Disordered" evidence="4">
    <location>
        <begin position="1"/>
        <end position="35"/>
    </location>
</feature>
<dbReference type="Proteomes" id="UP000749646">
    <property type="component" value="Unassembled WGS sequence"/>
</dbReference>
<feature type="region of interest" description="Disordered" evidence="4">
    <location>
        <begin position="939"/>
        <end position="965"/>
    </location>
</feature>
<dbReference type="EMBL" id="JAAAHW010003200">
    <property type="protein sequence ID" value="KAF9986943.1"/>
    <property type="molecule type" value="Genomic_DNA"/>
</dbReference>
<protein>
    <recommendedName>
        <fullName evidence="5">Centrosomin N-terminal motif 1 domain-containing protein</fullName>
    </recommendedName>
</protein>
<comment type="subcellular location">
    <subcellularLocation>
        <location evidence="1">Cytoplasm</location>
    </subcellularLocation>
</comment>
<name>A0A9P6MBD0_9FUNG</name>
<feature type="compositionally biased region" description="Polar residues" evidence="4">
    <location>
        <begin position="86"/>
        <end position="97"/>
    </location>
</feature>